<protein>
    <submittedName>
        <fullName evidence="2">DUF2812 domain-containing protein</fullName>
    </submittedName>
</protein>
<feature type="transmembrane region" description="Helical" evidence="1">
    <location>
        <begin position="177"/>
        <end position="196"/>
    </location>
</feature>
<gene>
    <name evidence="2" type="ORF">HZY91_09050</name>
</gene>
<dbReference type="InterPro" id="IPR021359">
    <property type="entry name" value="DUF2812"/>
</dbReference>
<sequence>MEEIKVKYHLFLFADLEQEEKWINGQQLEGYQLVEILSGFKYIFKKVESDFIPTVRIDYREMKNQADYEDYLALFEDMGWQLLKGSRWNGYRYFQQSSPETEEFIYSSPESQAQLYKRYSMQGLMWIPFYLLMMNSALRNYSNSFFLNPKSAYLTQGLWERQGTEFWQAFLFETPFALLRIFSDLFWVVMLIYFVYRTLSSYLKYRQLNQKDKS</sequence>
<reference evidence="2 3" key="1">
    <citation type="submission" date="2020-07" db="EMBL/GenBank/DDBJ databases">
        <title>Facklamia lactis sp. nov., isolated from raw milk.</title>
        <authorList>
            <person name="Doll E.V."/>
            <person name="Huptas C."/>
            <person name="Staib L."/>
            <person name="Wenning M."/>
            <person name="Scherer S."/>
        </authorList>
    </citation>
    <scope>NUCLEOTIDE SEQUENCE [LARGE SCALE GENOMIC DNA]</scope>
    <source>
        <strain evidence="2 3">DSM 111018</strain>
    </source>
</reference>
<dbReference type="Proteomes" id="UP000721415">
    <property type="component" value="Unassembled WGS sequence"/>
</dbReference>
<organism evidence="2 3">
    <name type="scientific">Facklamia lactis</name>
    <dbReference type="NCBI Taxonomy" id="2749967"/>
    <lineage>
        <taxon>Bacteria</taxon>
        <taxon>Bacillati</taxon>
        <taxon>Bacillota</taxon>
        <taxon>Bacilli</taxon>
        <taxon>Lactobacillales</taxon>
        <taxon>Aerococcaceae</taxon>
        <taxon>Facklamia</taxon>
    </lineage>
</organism>
<name>A0ABS0LUP7_9LACT</name>
<keyword evidence="1" id="KW-0472">Membrane</keyword>
<evidence type="ECO:0000256" key="1">
    <source>
        <dbReference type="SAM" id="Phobius"/>
    </source>
</evidence>
<keyword evidence="3" id="KW-1185">Reference proteome</keyword>
<proteinExistence type="predicted"/>
<comment type="caution">
    <text evidence="2">The sequence shown here is derived from an EMBL/GenBank/DDBJ whole genome shotgun (WGS) entry which is preliminary data.</text>
</comment>
<keyword evidence="1" id="KW-0812">Transmembrane</keyword>
<dbReference type="Pfam" id="PF11193">
    <property type="entry name" value="DUF2812"/>
    <property type="match status" value="1"/>
</dbReference>
<accession>A0ABS0LUP7</accession>
<evidence type="ECO:0000313" key="2">
    <source>
        <dbReference type="EMBL" id="MBG9987034.1"/>
    </source>
</evidence>
<dbReference type="RefSeq" id="WP_197115944.1">
    <property type="nucleotide sequence ID" value="NZ_JACBXQ010000005.1"/>
</dbReference>
<dbReference type="EMBL" id="JACBXQ010000005">
    <property type="protein sequence ID" value="MBG9987034.1"/>
    <property type="molecule type" value="Genomic_DNA"/>
</dbReference>
<evidence type="ECO:0000313" key="3">
    <source>
        <dbReference type="Proteomes" id="UP000721415"/>
    </source>
</evidence>
<keyword evidence="1" id="KW-1133">Transmembrane helix</keyword>